<keyword evidence="8" id="KW-1185">Reference proteome</keyword>
<feature type="domain" description="U-box" evidence="6">
    <location>
        <begin position="29"/>
        <end position="103"/>
    </location>
</feature>
<dbReference type="Proteomes" id="UP000822688">
    <property type="component" value="Chromosome 1"/>
</dbReference>
<dbReference type="PROSITE" id="PS51698">
    <property type="entry name" value="U_BOX"/>
    <property type="match status" value="1"/>
</dbReference>
<dbReference type="AlphaFoldDB" id="A0A8T0JCY9"/>
<dbReference type="SUPFAM" id="SSF57850">
    <property type="entry name" value="RING/U-box"/>
    <property type="match status" value="1"/>
</dbReference>
<evidence type="ECO:0000256" key="4">
    <source>
        <dbReference type="ARBA" id="ARBA00022679"/>
    </source>
</evidence>
<dbReference type="Gene3D" id="3.30.40.10">
    <property type="entry name" value="Zinc/RING finger domain, C3HC4 (zinc finger)"/>
    <property type="match status" value="1"/>
</dbReference>
<organism evidence="7 8">
    <name type="scientific">Ceratodon purpureus</name>
    <name type="common">Fire moss</name>
    <name type="synonym">Dicranum purpureum</name>
    <dbReference type="NCBI Taxonomy" id="3225"/>
    <lineage>
        <taxon>Eukaryota</taxon>
        <taxon>Viridiplantae</taxon>
        <taxon>Streptophyta</taxon>
        <taxon>Embryophyta</taxon>
        <taxon>Bryophyta</taxon>
        <taxon>Bryophytina</taxon>
        <taxon>Bryopsida</taxon>
        <taxon>Dicranidae</taxon>
        <taxon>Pseudoditrichales</taxon>
        <taxon>Ditrichaceae</taxon>
        <taxon>Ceratodon</taxon>
    </lineage>
</organism>
<comment type="catalytic activity">
    <reaction evidence="1">
        <text>S-ubiquitinyl-[E2 ubiquitin-conjugating enzyme]-L-cysteine + [acceptor protein]-L-lysine = [E2 ubiquitin-conjugating enzyme]-L-cysteine + N(6)-ubiquitinyl-[acceptor protein]-L-lysine.</text>
        <dbReference type="EC" id="2.3.2.27"/>
    </reaction>
</comment>
<evidence type="ECO:0000259" key="6">
    <source>
        <dbReference type="PROSITE" id="PS51698"/>
    </source>
</evidence>
<evidence type="ECO:0000256" key="2">
    <source>
        <dbReference type="ARBA" id="ARBA00004906"/>
    </source>
</evidence>
<sequence length="445" mass="48167">MALGASLPALKSSAVELGPPSDPQVLQVQVPSFFLCPIHLGIMKDPVTLSTGITYDRRSIEKWLDGGHNTCPSTKQILESCDLIPNHTLHRAIQNWRAANPAAVKKGVEPEAVQTVLETIEQCTDASSYHFSLKQLYVMSEECRRNRKTLKEAGAVPVLVDALTILGSTDRVPPSHPVSRHLIKGLEYAVATTALLDLDDEDRQAMAAPPTFTILCSLLATGSSKAKINAAEVIHFVCGEDANLKAIVGKYPGAIKGLVTVLKEEKLTAKEIKLGLRCLMSLSLSKKNRVIAIDARAVHALVELIPKAENTRNVEYCCGILEVLANCAEGREAISSHPFAIPRLVASLLGVSNLATEHAVGALLVVIELASNRSVIKTALRAGAFTKLLMILPSDCSQRAKSKARDTLKLLNEVWGTYTSRPDDDSSIIIERGSVRQRPHFNAES</sequence>
<keyword evidence="5" id="KW-0833">Ubl conjugation pathway</keyword>
<name>A0A8T0JCY9_CERPU</name>
<dbReference type="CDD" id="cd16664">
    <property type="entry name" value="RING-Ubox_PUB"/>
    <property type="match status" value="1"/>
</dbReference>
<gene>
    <name evidence="7" type="ORF">KC19_1G312400</name>
</gene>
<dbReference type="EMBL" id="CM026421">
    <property type="protein sequence ID" value="KAG0593216.1"/>
    <property type="molecule type" value="Genomic_DNA"/>
</dbReference>
<evidence type="ECO:0000256" key="5">
    <source>
        <dbReference type="ARBA" id="ARBA00022786"/>
    </source>
</evidence>
<dbReference type="InterPro" id="IPR013083">
    <property type="entry name" value="Znf_RING/FYVE/PHD"/>
</dbReference>
<dbReference type="PANTHER" id="PTHR22849:SF164">
    <property type="entry name" value="U-BOX DOMAIN-CONTAINING PROTEIN"/>
    <property type="match status" value="1"/>
</dbReference>
<dbReference type="Pfam" id="PF04564">
    <property type="entry name" value="U-box"/>
    <property type="match status" value="1"/>
</dbReference>
<dbReference type="EC" id="2.3.2.27" evidence="3"/>
<dbReference type="InterPro" id="IPR045185">
    <property type="entry name" value="PUB22/23/24-like"/>
</dbReference>
<protein>
    <recommendedName>
        <fullName evidence="3">RING-type E3 ubiquitin transferase</fullName>
        <ecNumber evidence="3">2.3.2.27</ecNumber>
    </recommendedName>
</protein>
<dbReference type="InterPro" id="IPR003613">
    <property type="entry name" value="Ubox_domain"/>
</dbReference>
<dbReference type="GO" id="GO:0061630">
    <property type="term" value="F:ubiquitin protein ligase activity"/>
    <property type="evidence" value="ECO:0007669"/>
    <property type="project" value="UniProtKB-EC"/>
</dbReference>
<dbReference type="InterPro" id="IPR016024">
    <property type="entry name" value="ARM-type_fold"/>
</dbReference>
<dbReference type="InterPro" id="IPR045210">
    <property type="entry name" value="RING-Ubox_PUB"/>
</dbReference>
<keyword evidence="4" id="KW-0808">Transferase</keyword>
<dbReference type="GO" id="GO:0016567">
    <property type="term" value="P:protein ubiquitination"/>
    <property type="evidence" value="ECO:0007669"/>
    <property type="project" value="InterPro"/>
</dbReference>
<dbReference type="SUPFAM" id="SSF48371">
    <property type="entry name" value="ARM repeat"/>
    <property type="match status" value="1"/>
</dbReference>
<dbReference type="PANTHER" id="PTHR22849">
    <property type="entry name" value="WDSAM1 PROTEIN"/>
    <property type="match status" value="1"/>
</dbReference>
<comment type="caution">
    <text evidence="7">The sequence shown here is derived from an EMBL/GenBank/DDBJ whole genome shotgun (WGS) entry which is preliminary data.</text>
</comment>
<reference evidence="7" key="1">
    <citation type="submission" date="2020-06" db="EMBL/GenBank/DDBJ databases">
        <title>WGS assembly of Ceratodon purpureus strain R40.</title>
        <authorList>
            <person name="Carey S.B."/>
            <person name="Jenkins J."/>
            <person name="Shu S."/>
            <person name="Lovell J.T."/>
            <person name="Sreedasyam A."/>
            <person name="Maumus F."/>
            <person name="Tiley G.P."/>
            <person name="Fernandez-Pozo N."/>
            <person name="Barry K."/>
            <person name="Chen C."/>
            <person name="Wang M."/>
            <person name="Lipzen A."/>
            <person name="Daum C."/>
            <person name="Saski C.A."/>
            <person name="Payton A.C."/>
            <person name="Mcbreen J.C."/>
            <person name="Conrad R.E."/>
            <person name="Kollar L.M."/>
            <person name="Olsson S."/>
            <person name="Huttunen S."/>
            <person name="Landis J.B."/>
            <person name="Wickett N.J."/>
            <person name="Johnson M.G."/>
            <person name="Rensing S.A."/>
            <person name="Grimwood J."/>
            <person name="Schmutz J."/>
            <person name="Mcdaniel S.F."/>
        </authorList>
    </citation>
    <scope>NUCLEOTIDE SEQUENCE</scope>
    <source>
        <strain evidence="7">R40</strain>
    </source>
</reference>
<evidence type="ECO:0000313" key="7">
    <source>
        <dbReference type="EMBL" id="KAG0593216.1"/>
    </source>
</evidence>
<proteinExistence type="predicted"/>
<accession>A0A8T0JCY9</accession>
<evidence type="ECO:0000313" key="8">
    <source>
        <dbReference type="Proteomes" id="UP000822688"/>
    </source>
</evidence>
<dbReference type="SMART" id="SM00504">
    <property type="entry name" value="Ubox"/>
    <property type="match status" value="1"/>
</dbReference>
<dbReference type="Gene3D" id="1.25.10.10">
    <property type="entry name" value="Leucine-rich Repeat Variant"/>
    <property type="match status" value="1"/>
</dbReference>
<dbReference type="FunFam" id="3.30.40.10:FF:000442">
    <property type="entry name" value="RING-type E3 ubiquitin transferase"/>
    <property type="match status" value="1"/>
</dbReference>
<comment type="pathway">
    <text evidence="2">Protein modification; protein ubiquitination.</text>
</comment>
<evidence type="ECO:0000256" key="3">
    <source>
        <dbReference type="ARBA" id="ARBA00012483"/>
    </source>
</evidence>
<dbReference type="InterPro" id="IPR011989">
    <property type="entry name" value="ARM-like"/>
</dbReference>
<dbReference type="Pfam" id="PF25598">
    <property type="entry name" value="ARM_PUB"/>
    <property type="match status" value="1"/>
</dbReference>
<dbReference type="InterPro" id="IPR058678">
    <property type="entry name" value="ARM_PUB"/>
</dbReference>
<evidence type="ECO:0000256" key="1">
    <source>
        <dbReference type="ARBA" id="ARBA00000900"/>
    </source>
</evidence>